<evidence type="ECO:0000256" key="6">
    <source>
        <dbReference type="ARBA" id="ARBA00022801"/>
    </source>
</evidence>
<dbReference type="InterPro" id="IPR049035">
    <property type="entry name" value="ADDB_N"/>
</dbReference>
<evidence type="ECO:0000313" key="18">
    <source>
        <dbReference type="Proteomes" id="UP000193834"/>
    </source>
</evidence>
<dbReference type="PANTHER" id="PTHR30591:SF1">
    <property type="entry name" value="RECBCD ENZYME SUBUNIT RECC"/>
    <property type="match status" value="1"/>
</dbReference>
<gene>
    <name evidence="14" type="primary">addB</name>
    <name evidence="17" type="ORF">SAMN06295960_0330</name>
</gene>
<protein>
    <recommendedName>
        <fullName evidence="14">ATP-dependent helicase/deoxyribonuclease subunit B</fullName>
        <ecNumber evidence="14">3.1.-.-</ecNumber>
    </recommendedName>
    <alternativeName>
        <fullName evidence="14">ATP-dependent helicase/nuclease subunit AddB</fullName>
    </alternativeName>
</protein>
<dbReference type="PANTHER" id="PTHR30591">
    <property type="entry name" value="RECBCD ENZYME SUBUNIT RECC"/>
    <property type="match status" value="1"/>
</dbReference>
<dbReference type="InterPro" id="IPR014140">
    <property type="entry name" value="DNA_helicase_suAddB"/>
</dbReference>
<evidence type="ECO:0000256" key="13">
    <source>
        <dbReference type="ARBA" id="ARBA00023204"/>
    </source>
</evidence>
<keyword evidence="7 14" id="KW-0347">Helicase</keyword>
<dbReference type="GO" id="GO:0004386">
    <property type="term" value="F:helicase activity"/>
    <property type="evidence" value="ECO:0007669"/>
    <property type="project" value="UniProtKB-KW"/>
</dbReference>
<dbReference type="InterPro" id="IPR038726">
    <property type="entry name" value="PDDEXK_AddAB-type"/>
</dbReference>
<dbReference type="GO" id="GO:0051539">
    <property type="term" value="F:4 iron, 4 sulfur cluster binding"/>
    <property type="evidence" value="ECO:0007669"/>
    <property type="project" value="UniProtKB-KW"/>
</dbReference>
<keyword evidence="4 14" id="KW-0547">Nucleotide-binding</keyword>
<keyword evidence="3 14" id="KW-0479">Metal-binding</keyword>
<evidence type="ECO:0000256" key="4">
    <source>
        <dbReference type="ARBA" id="ARBA00022741"/>
    </source>
</evidence>
<keyword evidence="18" id="KW-1185">Reference proteome</keyword>
<dbReference type="Pfam" id="PF12705">
    <property type="entry name" value="PDDEXK_1"/>
    <property type="match status" value="1"/>
</dbReference>
<evidence type="ECO:0000256" key="8">
    <source>
        <dbReference type="ARBA" id="ARBA00022839"/>
    </source>
</evidence>
<keyword evidence="9 14" id="KW-0067">ATP-binding</keyword>
<keyword evidence="12 14" id="KW-0238">DNA-binding</keyword>
<dbReference type="GO" id="GO:0003690">
    <property type="term" value="F:double-stranded DNA binding"/>
    <property type="evidence" value="ECO:0007669"/>
    <property type="project" value="UniProtKB-UniRule"/>
</dbReference>
<keyword evidence="5 14" id="KW-0227">DNA damage</keyword>
<evidence type="ECO:0000259" key="15">
    <source>
        <dbReference type="Pfam" id="PF12705"/>
    </source>
</evidence>
<dbReference type="EMBL" id="FXAZ01000001">
    <property type="protein sequence ID" value="SMG12438.1"/>
    <property type="molecule type" value="Genomic_DNA"/>
</dbReference>
<dbReference type="OrthoDB" id="9758506at2"/>
<evidence type="ECO:0000256" key="5">
    <source>
        <dbReference type="ARBA" id="ARBA00022763"/>
    </source>
</evidence>
<evidence type="ECO:0000259" key="16">
    <source>
        <dbReference type="Pfam" id="PF21445"/>
    </source>
</evidence>
<comment type="function">
    <text evidence="14">The heterodimer acts as both an ATP-dependent DNA helicase and an ATP-dependent, dual-direction single-stranded exonuclease. Recognizes the chi site generating a DNA molecule suitable for the initiation of homologous recombination. The AddB subunit has 5' -&gt; 3' nuclease activity but not helicase activity.</text>
</comment>
<keyword evidence="8 14" id="KW-0269">Exonuclease</keyword>
<dbReference type="RefSeq" id="WP_085492612.1">
    <property type="nucleotide sequence ID" value="NZ_FXAZ01000001.1"/>
</dbReference>
<keyword evidence="6 14" id="KW-0378">Hydrolase</keyword>
<dbReference type="InterPro" id="IPR011604">
    <property type="entry name" value="PDDEXK-like_dom_sf"/>
</dbReference>
<proteinExistence type="inferred from homology"/>
<dbReference type="GO" id="GO:0008409">
    <property type="term" value="F:5'-3' exonuclease activity"/>
    <property type="evidence" value="ECO:0007669"/>
    <property type="project" value="UniProtKB-UniRule"/>
</dbReference>
<keyword evidence="11 14" id="KW-0411">Iron-sulfur</keyword>
<evidence type="ECO:0000256" key="3">
    <source>
        <dbReference type="ARBA" id="ARBA00022723"/>
    </source>
</evidence>
<evidence type="ECO:0000256" key="14">
    <source>
        <dbReference type="HAMAP-Rule" id="MF_01452"/>
    </source>
</evidence>
<evidence type="ECO:0000256" key="11">
    <source>
        <dbReference type="ARBA" id="ARBA00023014"/>
    </source>
</evidence>
<evidence type="ECO:0000256" key="7">
    <source>
        <dbReference type="ARBA" id="ARBA00022806"/>
    </source>
</evidence>
<dbReference type="Gene3D" id="3.90.320.10">
    <property type="match status" value="1"/>
</dbReference>
<dbReference type="HAMAP" id="MF_01452">
    <property type="entry name" value="AddB_type1"/>
    <property type="match status" value="1"/>
</dbReference>
<dbReference type="InterPro" id="IPR027417">
    <property type="entry name" value="P-loop_NTPase"/>
</dbReference>
<feature type="domain" description="ATP-dependent helicase/deoxyribonuclease subunit B N-terminal" evidence="16">
    <location>
        <begin position="5"/>
        <end position="298"/>
    </location>
</feature>
<dbReference type="NCBIfam" id="TIGR02773">
    <property type="entry name" value="addB_Gpos"/>
    <property type="match status" value="1"/>
</dbReference>
<keyword evidence="10 14" id="KW-0408">Iron</keyword>
<name>A0A1X7IDB3_9BACL</name>
<evidence type="ECO:0000256" key="1">
    <source>
        <dbReference type="ARBA" id="ARBA00022485"/>
    </source>
</evidence>
<dbReference type="GO" id="GO:0005524">
    <property type="term" value="F:ATP binding"/>
    <property type="evidence" value="ECO:0007669"/>
    <property type="project" value="UniProtKB-UniRule"/>
</dbReference>
<dbReference type="GO" id="GO:0046872">
    <property type="term" value="F:metal ion binding"/>
    <property type="evidence" value="ECO:0007669"/>
    <property type="project" value="UniProtKB-KW"/>
</dbReference>
<feature type="domain" description="PD-(D/E)XK endonuclease-like" evidence="15">
    <location>
        <begin position="831"/>
        <end position="1172"/>
    </location>
</feature>
<evidence type="ECO:0000256" key="9">
    <source>
        <dbReference type="ARBA" id="ARBA00022840"/>
    </source>
</evidence>
<keyword evidence="1 14" id="KW-0004">4Fe-4S</keyword>
<comment type="cofactor">
    <cofactor evidence="14">
        <name>Mg(2+)</name>
        <dbReference type="ChEBI" id="CHEBI:18420"/>
    </cofactor>
</comment>
<feature type="binding site" evidence="14">
    <location>
        <position position="1165"/>
    </location>
    <ligand>
        <name>[4Fe-4S] cluster</name>
        <dbReference type="ChEBI" id="CHEBI:49883"/>
    </ligand>
</feature>
<dbReference type="AlphaFoldDB" id="A0A1X7IDB3"/>
<keyword evidence="13 14" id="KW-0234">DNA repair</keyword>
<comment type="similarity">
    <text evidence="14">Belongs to the helicase family. AddB/RexB type 1 subfamily.</text>
</comment>
<dbReference type="GO" id="GO:0000724">
    <property type="term" value="P:double-strand break repair via homologous recombination"/>
    <property type="evidence" value="ECO:0007669"/>
    <property type="project" value="UniProtKB-UniRule"/>
</dbReference>
<comment type="cofactor">
    <cofactor evidence="14">
        <name>[4Fe-4S] cluster</name>
        <dbReference type="ChEBI" id="CHEBI:49883"/>
    </cofactor>
    <text evidence="14">Binds 1 [4Fe-4S] cluster.</text>
</comment>
<feature type="binding site" evidence="14">
    <location>
        <position position="1162"/>
    </location>
    <ligand>
        <name>[4Fe-4S] cluster</name>
        <dbReference type="ChEBI" id="CHEBI:49883"/>
    </ligand>
</feature>
<comment type="miscellaneous">
    <text evidence="14">Despite having conserved helicase domains, this subunit does not have helicase activity.</text>
</comment>
<dbReference type="Proteomes" id="UP000193834">
    <property type="component" value="Unassembled WGS sequence"/>
</dbReference>
<dbReference type="Gene3D" id="3.40.50.300">
    <property type="entry name" value="P-loop containing nucleotide triphosphate hydrolases"/>
    <property type="match status" value="4"/>
</dbReference>
<keyword evidence="2 14" id="KW-0540">Nuclease</keyword>
<organism evidence="17 18">
    <name type="scientific">Paenibacillus aquistagni</name>
    <dbReference type="NCBI Taxonomy" id="1852522"/>
    <lineage>
        <taxon>Bacteria</taxon>
        <taxon>Bacillati</taxon>
        <taxon>Bacillota</taxon>
        <taxon>Bacilli</taxon>
        <taxon>Bacillales</taxon>
        <taxon>Paenibacillaceae</taxon>
        <taxon>Paenibacillus</taxon>
    </lineage>
</organism>
<reference evidence="17 18" key="1">
    <citation type="submission" date="2017-04" db="EMBL/GenBank/DDBJ databases">
        <authorList>
            <person name="Afonso C.L."/>
            <person name="Miller P.J."/>
            <person name="Scott M.A."/>
            <person name="Spackman E."/>
            <person name="Goraichik I."/>
            <person name="Dimitrov K.M."/>
            <person name="Suarez D.L."/>
            <person name="Swayne D.E."/>
        </authorList>
    </citation>
    <scope>NUCLEOTIDE SEQUENCE [LARGE SCALE GENOMIC DNA]</scope>
    <source>
        <strain evidence="17 18">11</strain>
    </source>
</reference>
<evidence type="ECO:0000256" key="12">
    <source>
        <dbReference type="ARBA" id="ARBA00023125"/>
    </source>
</evidence>
<accession>A0A1X7IDB3</accession>
<comment type="subunit">
    <text evidence="14">Heterodimer of AddA and AddB.</text>
</comment>
<dbReference type="Gene3D" id="6.10.140.1030">
    <property type="match status" value="1"/>
</dbReference>
<dbReference type="Pfam" id="PF21445">
    <property type="entry name" value="ADDB_N"/>
    <property type="match status" value="1"/>
</dbReference>
<sequence length="1207" mass="137126">MSLTFIIGRSGSGKSTYILDSIRKELIANPQGPPIVLLVPEQATFQMEHALVKTEGLHGLLRAQVLSFRRLAYRVMQETGGTALTPINEEGKKMLLYKILQRRKTELPLFSSAAEQFGFIEKLNKLFDEMKRYRIQAADIDEHLSYLGGSSQPLLSAKLKDIGSVLHEFESELANHYLDGEDVLMRLAEHVPESTYVKEAAIWIDSFHGFTPQELSVLASLLLHAKEVKLALTLDRPYEQGETPHELNLFHPTATTYCKVREMAETLAVPMGELVWLRAQDGMRLPRARHVAKLAHLEQHFERPIPWKGGHAHPASLSAAMSECDASGSNGADLLPVAKQAAMRANADAIRIHAAVNRRAEVEACAADMLHHVRTGKARWRDMAVMVRNIGNYAEIIKTVFQDAKIPYFMDHKRGVLHHPFAEMTRSLFDIILGYWRPDVVFRFVKTGFILPLDGSVTRLDFDRLENYVLATGIEGSRWTNGKPWPAVPSLSLEVEEEAPSDKERSAQAPEWIEELRQLIVKPISHFEQQVTKAKTVEGKCKALYEFFIDLEVPKRLEQMSADSLFKGDVERAREHRQMWGAMIDIMDQMVEMVGQEEMSVERFFGMLETGLESLKMALVPPALDQVLIASMDRTRPDQLKHLYVLGVNDGIIPARPVEDGILTENERDVLQDIGLELAPGIRRKLLDERFLIYTALTASSESLWVSYALADEEGKALLASEVIRLLRRLFPELEEHLIMAEPNEFMAETEQMAYIAHSEAALRHLIGQLREWRKGRSIKPLWWEVYRWFQAEPKWHDRLRTLTSSLVYRNQVEALNISTSRKLYGKKLRTSVSRMERFVACPFSHFASHGLKLKERQVYRLAAPDIGQLFHAALTRFAMDLKDGGREWAALTPEEMQAESDRIVDELAPRLQGEILLSTKRYQHISRKLKRIVERAVVILGEHAKRGDFEPLALEMDFGPNKPLPPLTFTLENGCTMEIIGRIDRVDCADSEQGVLLRVIDYKSSQTDLKLHEVYYGLSLQMLTYLDVLLSNAEEWLGQEVVPAGTLYFHVHNPLLVSANGMTKEQAEDQMLKKFKLKGLVLADREVVSKMDAPLEKGYSDILPVAVKQDGSFYSNASVATTEQWDVLRHNVRDIIQRIGTRITDGDVHIEPYRMGTSKACTFCSYKPVCQFDELMEGNEYQQLSRMSKDEVWMKLEGGGDEHGEA</sequence>
<evidence type="ECO:0000313" key="17">
    <source>
        <dbReference type="EMBL" id="SMG12438.1"/>
    </source>
</evidence>
<dbReference type="STRING" id="1852522.SAMN06295960_0330"/>
<evidence type="ECO:0000256" key="10">
    <source>
        <dbReference type="ARBA" id="ARBA00023004"/>
    </source>
</evidence>
<feature type="binding site" evidence="14">
    <location>
        <position position="842"/>
    </location>
    <ligand>
        <name>[4Fe-4S] cluster</name>
        <dbReference type="ChEBI" id="CHEBI:49883"/>
    </ligand>
</feature>
<feature type="binding site" evidence="14">
    <location>
        <position position="1171"/>
    </location>
    <ligand>
        <name>[4Fe-4S] cluster</name>
        <dbReference type="ChEBI" id="CHEBI:49883"/>
    </ligand>
</feature>
<evidence type="ECO:0000256" key="2">
    <source>
        <dbReference type="ARBA" id="ARBA00022722"/>
    </source>
</evidence>
<dbReference type="SUPFAM" id="SSF52540">
    <property type="entry name" value="P-loop containing nucleoside triphosphate hydrolases"/>
    <property type="match status" value="1"/>
</dbReference>
<dbReference type="EC" id="3.1.-.-" evidence="14"/>